<keyword evidence="3" id="KW-1185">Reference proteome</keyword>
<organism evidence="2 3">
    <name type="scientific">Rhodotorula graminis (strain WP1)</name>
    <dbReference type="NCBI Taxonomy" id="578459"/>
    <lineage>
        <taxon>Eukaryota</taxon>
        <taxon>Fungi</taxon>
        <taxon>Dikarya</taxon>
        <taxon>Basidiomycota</taxon>
        <taxon>Pucciniomycotina</taxon>
        <taxon>Microbotryomycetes</taxon>
        <taxon>Sporidiobolales</taxon>
        <taxon>Sporidiobolaceae</taxon>
        <taxon>Rhodotorula</taxon>
    </lineage>
</organism>
<dbReference type="Pfam" id="PF08432">
    <property type="entry name" value="Vfa1"/>
    <property type="match status" value="1"/>
</dbReference>
<dbReference type="PANTHER" id="PTHR28218:SF1">
    <property type="entry name" value="VPS4-ASSOCIATED PROTEIN 1"/>
    <property type="match status" value="1"/>
</dbReference>
<evidence type="ECO:0008006" key="4">
    <source>
        <dbReference type="Google" id="ProtNLM"/>
    </source>
</evidence>
<reference evidence="2 3" key="1">
    <citation type="journal article" date="2015" name="Front. Microbiol.">
        <title>Genome sequence of the plant growth promoting endophytic yeast Rhodotorula graminis WP1.</title>
        <authorList>
            <person name="Firrincieli A."/>
            <person name="Otillar R."/>
            <person name="Salamov A."/>
            <person name="Schmutz J."/>
            <person name="Khan Z."/>
            <person name="Redman R.S."/>
            <person name="Fleck N.D."/>
            <person name="Lindquist E."/>
            <person name="Grigoriev I.V."/>
            <person name="Doty S.L."/>
        </authorList>
    </citation>
    <scope>NUCLEOTIDE SEQUENCE [LARGE SCALE GENOMIC DNA]</scope>
    <source>
        <strain evidence="2 3">WP1</strain>
    </source>
</reference>
<gene>
    <name evidence="2" type="ORF">RHOBADRAFT_41356</name>
</gene>
<feature type="compositionally biased region" description="Basic and acidic residues" evidence="1">
    <location>
        <begin position="195"/>
        <end position="209"/>
    </location>
</feature>
<dbReference type="AlphaFoldDB" id="A0A194S9F6"/>
<evidence type="ECO:0000313" key="3">
    <source>
        <dbReference type="Proteomes" id="UP000053890"/>
    </source>
</evidence>
<accession>A0A194S9F6</accession>
<dbReference type="GO" id="GO:0005768">
    <property type="term" value="C:endosome"/>
    <property type="evidence" value="ECO:0007669"/>
    <property type="project" value="TreeGrafter"/>
</dbReference>
<evidence type="ECO:0000313" key="2">
    <source>
        <dbReference type="EMBL" id="KPV77363.1"/>
    </source>
</evidence>
<dbReference type="GO" id="GO:0007034">
    <property type="term" value="P:vacuolar transport"/>
    <property type="evidence" value="ECO:0007669"/>
    <property type="project" value="TreeGrafter"/>
</dbReference>
<feature type="region of interest" description="Disordered" evidence="1">
    <location>
        <begin position="149"/>
        <end position="172"/>
    </location>
</feature>
<dbReference type="Proteomes" id="UP000053890">
    <property type="component" value="Unassembled WGS sequence"/>
</dbReference>
<dbReference type="EMBL" id="KQ474074">
    <property type="protein sequence ID" value="KPV77363.1"/>
    <property type="molecule type" value="Genomic_DNA"/>
</dbReference>
<dbReference type="OrthoDB" id="2158714at2759"/>
<dbReference type="RefSeq" id="XP_018273412.1">
    <property type="nucleotide sequence ID" value="XM_018413866.1"/>
</dbReference>
<dbReference type="GeneID" id="28974315"/>
<dbReference type="OMA" id="DRHFANK"/>
<protein>
    <recommendedName>
        <fullName evidence="4">VPS4-associated protein 1</fullName>
    </recommendedName>
</protein>
<dbReference type="PANTHER" id="PTHR28218">
    <property type="entry name" value="VPS4-ASSOCIATED PROTEIN 1"/>
    <property type="match status" value="1"/>
</dbReference>
<name>A0A194S9F6_RHOGW</name>
<feature type="region of interest" description="Disordered" evidence="1">
    <location>
        <begin position="195"/>
        <end position="225"/>
    </location>
</feature>
<sequence>MAAPPSSSPAPAPPRLVNLYNRRTVATSKSCFVCHRETTTCLATDGLTDFLYVCPSHLLDPGFARPAPSTSTPAASPSPAGSPSPSPVPQSEIDKVKKEYEDKQKRKAESASSDSTDKDASSTSSPAVKPAASTAFGLLKTGASALSSLTSSAQSQLFPSPASPSPSATDLARAAARDAKVFVLQRDFFRMRSEAKRREWEKRDAKERGGTWSFPKAPRGGLPGA</sequence>
<feature type="compositionally biased region" description="Basic and acidic residues" evidence="1">
    <location>
        <begin position="92"/>
        <end position="120"/>
    </location>
</feature>
<dbReference type="InterPro" id="IPR013640">
    <property type="entry name" value="Vfa1"/>
</dbReference>
<dbReference type="STRING" id="578459.A0A194S9F6"/>
<proteinExistence type="predicted"/>
<feature type="compositionally biased region" description="Low complexity" evidence="1">
    <location>
        <begin position="66"/>
        <end position="79"/>
    </location>
</feature>
<feature type="region of interest" description="Disordered" evidence="1">
    <location>
        <begin position="64"/>
        <end position="130"/>
    </location>
</feature>
<evidence type="ECO:0000256" key="1">
    <source>
        <dbReference type="SAM" id="MobiDB-lite"/>
    </source>
</evidence>